<protein>
    <recommendedName>
        <fullName evidence="3">Peptidase M12B domain-containing protein</fullName>
    </recommendedName>
</protein>
<accession>A0A0H1R802</accession>
<dbReference type="AlphaFoldDB" id="A0A0H1R802"/>
<dbReference type="SUPFAM" id="SSF55486">
    <property type="entry name" value="Metalloproteases ('zincins'), catalytic domain"/>
    <property type="match status" value="1"/>
</dbReference>
<reference evidence="1 2" key="1">
    <citation type="journal article" date="2015" name="Int. J. Syst. Evol. Microbiol.">
        <title>Methanoculleus sediminis sp. nov., a methanogen from sediments near a submarine mud volcano.</title>
        <authorList>
            <person name="Chen S.C."/>
            <person name="Chen M.F."/>
            <person name="Lai M.C."/>
            <person name="Weng C.Y."/>
            <person name="Wu S.Y."/>
            <person name="Lin S."/>
            <person name="Yang T.F."/>
            <person name="Chen P.C."/>
        </authorList>
    </citation>
    <scope>NUCLEOTIDE SEQUENCE [LARGE SCALE GENOMIC DNA]</scope>
    <source>
        <strain evidence="1 2">S3Fa</strain>
    </source>
</reference>
<keyword evidence="2" id="KW-1185">Reference proteome</keyword>
<dbReference type="PANTHER" id="PTHR11905:SF159">
    <property type="entry name" value="ADAM METALLOPROTEASE"/>
    <property type="match status" value="1"/>
</dbReference>
<dbReference type="Pfam" id="PF13688">
    <property type="entry name" value="Reprolysin_5"/>
    <property type="match status" value="1"/>
</dbReference>
<comment type="caution">
    <text evidence="1">The sequence shown here is derived from an EMBL/GenBank/DDBJ whole genome shotgun (WGS) entry which is preliminary data.</text>
</comment>
<evidence type="ECO:0008006" key="3">
    <source>
        <dbReference type="Google" id="ProtNLM"/>
    </source>
</evidence>
<dbReference type="GO" id="GO:0006509">
    <property type="term" value="P:membrane protein ectodomain proteolysis"/>
    <property type="evidence" value="ECO:0007669"/>
    <property type="project" value="TreeGrafter"/>
</dbReference>
<dbReference type="GO" id="GO:0008237">
    <property type="term" value="F:metallopeptidase activity"/>
    <property type="evidence" value="ECO:0007669"/>
    <property type="project" value="InterPro"/>
</dbReference>
<dbReference type="Gene3D" id="3.40.390.10">
    <property type="entry name" value="Collagenase (Catalytic Domain)"/>
    <property type="match status" value="1"/>
</dbReference>
<dbReference type="PANTHER" id="PTHR11905">
    <property type="entry name" value="ADAM A DISINTEGRIN AND METALLOPROTEASE DOMAIN"/>
    <property type="match status" value="1"/>
</dbReference>
<dbReference type="OrthoDB" id="105268at2157"/>
<proteinExistence type="predicted"/>
<dbReference type="EMBL" id="JXOJ01000002">
    <property type="protein sequence ID" value="KLK88772.1"/>
    <property type="molecule type" value="Genomic_DNA"/>
</dbReference>
<name>A0A0H1R802_9EURY</name>
<dbReference type="Proteomes" id="UP000035301">
    <property type="component" value="Unassembled WGS sequence"/>
</dbReference>
<dbReference type="PATRIC" id="fig|1550566.3.peg.1582"/>
<dbReference type="InterPro" id="IPR024079">
    <property type="entry name" value="MetalloPept_cat_dom_sf"/>
</dbReference>
<evidence type="ECO:0000313" key="1">
    <source>
        <dbReference type="EMBL" id="KLK88772.1"/>
    </source>
</evidence>
<organism evidence="1 2">
    <name type="scientific">Methanoculleus sediminis</name>
    <dbReference type="NCBI Taxonomy" id="1550566"/>
    <lineage>
        <taxon>Archaea</taxon>
        <taxon>Methanobacteriati</taxon>
        <taxon>Methanobacteriota</taxon>
        <taxon>Stenosarchaea group</taxon>
        <taxon>Methanomicrobia</taxon>
        <taxon>Methanomicrobiales</taxon>
        <taxon>Methanomicrobiaceae</taxon>
        <taxon>Methanoculleus</taxon>
    </lineage>
</organism>
<dbReference type="RefSeq" id="WP_048183288.1">
    <property type="nucleotide sequence ID" value="NZ_JXOJ01000002.1"/>
</dbReference>
<sequence>MEKMKSMRSVAVLAVLLVMSVLFAPVASAREVGESDTVYFSNLPPSEGVNAVRFTNLPPAQEYKLVTANPLLFAADADSGKPVAVSLLGKEYLLDLKSVPAPIAEDAKCIMVNESGTFTTGVPLIKCYAGTVSGDPESYAFFTVDNEVILGTVRTGNLSYVIDQVGIVEAGSKRQIVHAIYDDSSVADIKEPLAYGAEVPLRRDLSEIAVQLPGEVLDVESGITSTTTVTLMAAHDYQFRNLFPSPNTEMTNMVAQINTALSPSDIGVSLQISAYCDLGTTLAAYNHESLLREFSAENAALRDSTNSDIAVLFTGRDLDNEYIGASYVYVPDPDGGYAHAQMCSSGGSYQATFSHRCINAAHEIGHLFGAGHEDSTPPYPSYAKAYHWTEWFVYNRYTALWSSFMGNDMCLEYSCDTRHGDASHDNARRISETKGVVAGYQ</sequence>
<evidence type="ECO:0000313" key="2">
    <source>
        <dbReference type="Proteomes" id="UP000035301"/>
    </source>
</evidence>
<gene>
    <name evidence="1" type="ORF">SZ63_07290</name>
</gene>